<gene>
    <name evidence="3" type="ORF">SAMN02982922_1836</name>
</gene>
<dbReference type="Gene3D" id="3.40.710.10">
    <property type="entry name" value="DD-peptidase/beta-lactamase superfamily"/>
    <property type="match status" value="1"/>
</dbReference>
<feature type="domain" description="Beta-lactamase-related" evidence="2">
    <location>
        <begin position="87"/>
        <end position="374"/>
    </location>
</feature>
<dbReference type="RefSeq" id="WP_085463885.1">
    <property type="nucleotide sequence ID" value="NZ_FXBL01000004.1"/>
</dbReference>
<evidence type="ECO:0000259" key="2">
    <source>
        <dbReference type="Pfam" id="PF00144"/>
    </source>
</evidence>
<dbReference type="AlphaFoldDB" id="A0A1X7NI88"/>
<keyword evidence="4" id="KW-1185">Reference proteome</keyword>
<dbReference type="InterPro" id="IPR050789">
    <property type="entry name" value="Diverse_Enzym_Activities"/>
</dbReference>
<proteinExistence type="predicted"/>
<feature type="region of interest" description="Disordered" evidence="1">
    <location>
        <begin position="1"/>
        <end position="20"/>
    </location>
</feature>
<protein>
    <submittedName>
        <fullName evidence="3">CubicO group peptidase, beta-lactamase class C family</fullName>
    </submittedName>
</protein>
<dbReference type="InterPro" id="IPR001466">
    <property type="entry name" value="Beta-lactam-related"/>
</dbReference>
<organism evidence="3 4">
    <name type="scientific">Mesorhizobium australicum</name>
    <dbReference type="NCBI Taxonomy" id="536018"/>
    <lineage>
        <taxon>Bacteria</taxon>
        <taxon>Pseudomonadati</taxon>
        <taxon>Pseudomonadota</taxon>
        <taxon>Alphaproteobacteria</taxon>
        <taxon>Hyphomicrobiales</taxon>
        <taxon>Phyllobacteriaceae</taxon>
        <taxon>Mesorhizobium</taxon>
    </lineage>
</organism>
<dbReference type="PANTHER" id="PTHR43283:SF7">
    <property type="entry name" value="BETA-LACTAMASE-RELATED DOMAIN-CONTAINING PROTEIN"/>
    <property type="match status" value="1"/>
</dbReference>
<evidence type="ECO:0000313" key="4">
    <source>
        <dbReference type="Proteomes" id="UP000193083"/>
    </source>
</evidence>
<dbReference type="EMBL" id="FXBL01000004">
    <property type="protein sequence ID" value="SMH36886.1"/>
    <property type="molecule type" value="Genomic_DNA"/>
</dbReference>
<name>A0A1X7NI88_9HYPH</name>
<dbReference type="InterPro" id="IPR012338">
    <property type="entry name" value="Beta-lactam/transpept-like"/>
</dbReference>
<dbReference type="OrthoDB" id="9814204at2"/>
<evidence type="ECO:0000256" key="1">
    <source>
        <dbReference type="SAM" id="MobiDB-lite"/>
    </source>
</evidence>
<dbReference type="SUPFAM" id="SSF56601">
    <property type="entry name" value="beta-lactamase/transpeptidase-like"/>
    <property type="match status" value="1"/>
</dbReference>
<dbReference type="Pfam" id="PF00144">
    <property type="entry name" value="Beta-lactamase"/>
    <property type="match status" value="1"/>
</dbReference>
<sequence length="397" mass="44407">MSDQPLKPRDPSRPGDPIIPRDRWDIAPYHRWTFQHIREMTATAQIWRGAGPARPLPEAKQDLAGVTFQLGDGKRTVAQFLDESFTDGFLVLHRGKIVFEDYRNGMRPHCQHLAMSVTKSVTGILTGILAHRGVLDVEAPITEYLPELSATAYKGAKVQHILDMTSGVVFDESYTTPGSHMQKIDQACGWKVYTRTDWPRTMWQLILTLDEAEREHGELFKYRSIETDVLGFVLERATATPLAELISQEIWAPMGAGEDAYITVDDGGAALADGGLCGTLRDYGRFAQLLLDNGARDGRQIVPSQWIEATRNGRPDLFQGIYRTVLPEGAYSNKFWIEDGKRRAMWARGVFGQSIYIDPESDFAVVKLSTWPEHSSAERSLELLAAMRAIRSALGAD</sequence>
<dbReference type="Proteomes" id="UP000193083">
    <property type="component" value="Unassembled WGS sequence"/>
</dbReference>
<reference evidence="3 4" key="1">
    <citation type="submission" date="2017-04" db="EMBL/GenBank/DDBJ databases">
        <authorList>
            <person name="Afonso C.L."/>
            <person name="Miller P.J."/>
            <person name="Scott M.A."/>
            <person name="Spackman E."/>
            <person name="Goraichik I."/>
            <person name="Dimitrov K.M."/>
            <person name="Suarez D.L."/>
            <person name="Swayne D.E."/>
        </authorList>
    </citation>
    <scope>NUCLEOTIDE SEQUENCE [LARGE SCALE GENOMIC DNA]</scope>
    <source>
        <strain evidence="3 4">B5P</strain>
    </source>
</reference>
<accession>A0A1X7NI88</accession>
<dbReference type="PANTHER" id="PTHR43283">
    <property type="entry name" value="BETA-LACTAMASE-RELATED"/>
    <property type="match status" value="1"/>
</dbReference>
<evidence type="ECO:0000313" key="3">
    <source>
        <dbReference type="EMBL" id="SMH36886.1"/>
    </source>
</evidence>